<evidence type="ECO:0000259" key="3">
    <source>
        <dbReference type="PROSITE" id="PS51913"/>
    </source>
</evidence>
<proteinExistence type="predicted"/>
<dbReference type="RefSeq" id="WP_148073448.1">
    <property type="nucleotide sequence ID" value="NZ_CP042913.1"/>
</dbReference>
<sequence length="128" mass="14705">MGDLKQLIKAARSRRNATIQQAREHYAQTVRALQKAARKTSTRRKRHYRPNPDQGGDFSKLNTREAAESVLRELGPLTLVEITVEVMRRGCRSGENPRVVANAIFCALRYHEERGRFSRDGEGRWSIQ</sequence>
<accession>A0A5B9QBC1</accession>
<evidence type="ECO:0000313" key="4">
    <source>
        <dbReference type="EMBL" id="QEG34860.1"/>
    </source>
</evidence>
<keyword evidence="5" id="KW-1185">Reference proteome</keyword>
<dbReference type="Pfam" id="PF05066">
    <property type="entry name" value="HARE-HTH"/>
    <property type="match status" value="1"/>
</dbReference>
<dbReference type="InterPro" id="IPR007759">
    <property type="entry name" value="Asxl_HARE-HTH"/>
</dbReference>
<evidence type="ECO:0000313" key="5">
    <source>
        <dbReference type="Proteomes" id="UP000323917"/>
    </source>
</evidence>
<gene>
    <name evidence="4" type="ORF">Pr1d_21480</name>
</gene>
<dbReference type="GO" id="GO:0006355">
    <property type="term" value="P:regulation of DNA-templated transcription"/>
    <property type="evidence" value="ECO:0007669"/>
    <property type="project" value="InterPro"/>
</dbReference>
<organism evidence="4 5">
    <name type="scientific">Bythopirellula goksoeyrii</name>
    <dbReference type="NCBI Taxonomy" id="1400387"/>
    <lineage>
        <taxon>Bacteria</taxon>
        <taxon>Pseudomonadati</taxon>
        <taxon>Planctomycetota</taxon>
        <taxon>Planctomycetia</taxon>
        <taxon>Pirellulales</taxon>
        <taxon>Lacipirellulaceae</taxon>
        <taxon>Bythopirellula</taxon>
    </lineage>
</organism>
<keyword evidence="1" id="KW-0804">Transcription</keyword>
<evidence type="ECO:0000256" key="1">
    <source>
        <dbReference type="ARBA" id="ARBA00023163"/>
    </source>
</evidence>
<dbReference type="AlphaFoldDB" id="A0A5B9QBC1"/>
<feature type="region of interest" description="Disordered" evidence="2">
    <location>
        <begin position="35"/>
        <end position="62"/>
    </location>
</feature>
<dbReference type="KEGG" id="bgok:Pr1d_21480"/>
<protein>
    <recommendedName>
        <fullName evidence="3">HTH HARE-type domain-containing protein</fullName>
    </recommendedName>
</protein>
<dbReference type="EMBL" id="CP042913">
    <property type="protein sequence ID" value="QEG34860.1"/>
    <property type="molecule type" value="Genomic_DNA"/>
</dbReference>
<name>A0A5B9QBC1_9BACT</name>
<dbReference type="PROSITE" id="PS51913">
    <property type="entry name" value="HTH_HARE"/>
    <property type="match status" value="1"/>
</dbReference>
<dbReference type="Proteomes" id="UP000323917">
    <property type="component" value="Chromosome"/>
</dbReference>
<evidence type="ECO:0000256" key="2">
    <source>
        <dbReference type="SAM" id="MobiDB-lite"/>
    </source>
</evidence>
<feature type="domain" description="HTH HARE-type" evidence="3">
    <location>
        <begin position="61"/>
        <end position="128"/>
    </location>
</feature>
<feature type="compositionally biased region" description="Basic residues" evidence="2">
    <location>
        <begin position="36"/>
        <end position="49"/>
    </location>
</feature>
<reference evidence="4 5" key="1">
    <citation type="submission" date="2019-08" db="EMBL/GenBank/DDBJ databases">
        <title>Deep-cultivation of Planctomycetes and their phenomic and genomic characterization uncovers novel biology.</title>
        <authorList>
            <person name="Wiegand S."/>
            <person name="Jogler M."/>
            <person name="Boedeker C."/>
            <person name="Pinto D."/>
            <person name="Vollmers J."/>
            <person name="Rivas-Marin E."/>
            <person name="Kohn T."/>
            <person name="Peeters S.H."/>
            <person name="Heuer A."/>
            <person name="Rast P."/>
            <person name="Oberbeckmann S."/>
            <person name="Bunk B."/>
            <person name="Jeske O."/>
            <person name="Meyerdierks A."/>
            <person name="Storesund J.E."/>
            <person name="Kallscheuer N."/>
            <person name="Luecker S."/>
            <person name="Lage O.M."/>
            <person name="Pohl T."/>
            <person name="Merkel B.J."/>
            <person name="Hornburger P."/>
            <person name="Mueller R.-W."/>
            <person name="Bruemmer F."/>
            <person name="Labrenz M."/>
            <person name="Spormann A.M."/>
            <person name="Op den Camp H."/>
            <person name="Overmann J."/>
            <person name="Amann R."/>
            <person name="Jetten M.S.M."/>
            <person name="Mascher T."/>
            <person name="Medema M.H."/>
            <person name="Devos D.P."/>
            <person name="Kaster A.-K."/>
            <person name="Ovreas L."/>
            <person name="Rohde M."/>
            <person name="Galperin M.Y."/>
            <person name="Jogler C."/>
        </authorList>
    </citation>
    <scope>NUCLEOTIDE SEQUENCE [LARGE SCALE GENOMIC DNA]</scope>
    <source>
        <strain evidence="4 5">Pr1d</strain>
    </source>
</reference>